<comment type="caution">
    <text evidence="1">The sequence shown here is derived from an EMBL/GenBank/DDBJ whole genome shotgun (WGS) entry which is preliminary data.</text>
</comment>
<dbReference type="Proteomes" id="UP000770717">
    <property type="component" value="Unassembled WGS sequence"/>
</dbReference>
<name>A0A8J6B2Z6_ELECQ</name>
<reference evidence="1" key="1">
    <citation type="thesis" date="2020" institute="ProQuest LLC" country="789 East Eisenhower Parkway, Ann Arbor, MI, USA">
        <title>Comparative Genomics and Chromosome Evolution.</title>
        <authorList>
            <person name="Mudd A.B."/>
        </authorList>
    </citation>
    <scope>NUCLEOTIDE SEQUENCE</scope>
    <source>
        <strain evidence="1">HN-11 Male</strain>
        <tissue evidence="1">Kidney and liver</tissue>
    </source>
</reference>
<evidence type="ECO:0000313" key="1">
    <source>
        <dbReference type="EMBL" id="KAG9460536.1"/>
    </source>
</evidence>
<organism evidence="1 2">
    <name type="scientific">Eleutherodactylus coqui</name>
    <name type="common">Puerto Rican coqui</name>
    <dbReference type="NCBI Taxonomy" id="57060"/>
    <lineage>
        <taxon>Eukaryota</taxon>
        <taxon>Metazoa</taxon>
        <taxon>Chordata</taxon>
        <taxon>Craniata</taxon>
        <taxon>Vertebrata</taxon>
        <taxon>Euteleostomi</taxon>
        <taxon>Amphibia</taxon>
        <taxon>Batrachia</taxon>
        <taxon>Anura</taxon>
        <taxon>Neobatrachia</taxon>
        <taxon>Hyloidea</taxon>
        <taxon>Eleutherodactylidae</taxon>
        <taxon>Eleutherodactylinae</taxon>
        <taxon>Eleutherodactylus</taxon>
        <taxon>Eleutherodactylus</taxon>
    </lineage>
</organism>
<sequence length="79" mass="9004">MARHRTRFMVVSKSGGCNRWLNLTREHSIEAVVPRLWCSYVSYTIYISQGNVSMLYEGITQGARVGFHSIKPLMCSGQH</sequence>
<proteinExistence type="predicted"/>
<dbReference type="AlphaFoldDB" id="A0A8J6B2Z6"/>
<accession>A0A8J6B2Z6</accession>
<protein>
    <submittedName>
        <fullName evidence="1">Uncharacterized protein</fullName>
    </submittedName>
</protein>
<evidence type="ECO:0000313" key="2">
    <source>
        <dbReference type="Proteomes" id="UP000770717"/>
    </source>
</evidence>
<gene>
    <name evidence="1" type="ORF">GDO78_021168</name>
</gene>
<dbReference type="EMBL" id="WNTK01060236">
    <property type="protein sequence ID" value="KAG9460536.1"/>
    <property type="molecule type" value="Genomic_DNA"/>
</dbReference>
<keyword evidence="2" id="KW-1185">Reference proteome</keyword>